<proteinExistence type="predicted"/>
<evidence type="ECO:0000313" key="1">
    <source>
        <dbReference type="EnsemblMetazoa" id="Aqu2.1.15530_001"/>
    </source>
</evidence>
<protein>
    <submittedName>
        <fullName evidence="1">Uncharacterized protein</fullName>
    </submittedName>
</protein>
<accession>A0A1X7TKX5</accession>
<name>A0A1X7TKX5_AMPQE</name>
<sequence length="27" mass="3297">MVNFFYLHVHVYVTEKEIIAYDPQVLK</sequence>
<reference evidence="1" key="1">
    <citation type="submission" date="2017-05" db="UniProtKB">
        <authorList>
            <consortium name="EnsemblMetazoa"/>
        </authorList>
    </citation>
    <scope>IDENTIFICATION</scope>
</reference>
<dbReference type="EnsemblMetazoa" id="Aqu2.1.15530_001">
    <property type="protein sequence ID" value="Aqu2.1.15530_001"/>
    <property type="gene ID" value="Aqu2.1.15530"/>
</dbReference>
<organism evidence="1">
    <name type="scientific">Amphimedon queenslandica</name>
    <name type="common">Sponge</name>
    <dbReference type="NCBI Taxonomy" id="400682"/>
    <lineage>
        <taxon>Eukaryota</taxon>
        <taxon>Metazoa</taxon>
        <taxon>Porifera</taxon>
        <taxon>Demospongiae</taxon>
        <taxon>Heteroscleromorpha</taxon>
        <taxon>Haplosclerida</taxon>
        <taxon>Niphatidae</taxon>
        <taxon>Amphimedon</taxon>
    </lineage>
</organism>
<dbReference type="AlphaFoldDB" id="A0A1X7TKX5"/>
<dbReference type="InParanoid" id="A0A1X7TKX5"/>